<feature type="domain" description="Cell-division protein ZapC N-terminal" evidence="2">
    <location>
        <begin position="2"/>
        <end position="84"/>
    </location>
</feature>
<protein>
    <submittedName>
        <fullName evidence="3">Cell division protein ZapC</fullName>
    </submittedName>
</protein>
<dbReference type="GO" id="GO:0051301">
    <property type="term" value="P:cell division"/>
    <property type="evidence" value="ECO:0007669"/>
    <property type="project" value="UniProtKB-KW"/>
</dbReference>
<evidence type="ECO:0000259" key="1">
    <source>
        <dbReference type="Pfam" id="PF07126"/>
    </source>
</evidence>
<dbReference type="Pfam" id="PF07126">
    <property type="entry name" value="ZapC_C"/>
    <property type="match status" value="1"/>
</dbReference>
<dbReference type="AlphaFoldDB" id="A0A552X3X7"/>
<sequence>MQNWQWRLQDSQTLVIELGKNLIHPLEFKRSFLRDRLPESVSFSMDDAAAFQRFSDYLEDHSTLPASEQFNIALHAAALVRFGKIMLPQSWYFQFGPFSEEKPWPQTHLFCSLISGPAQADFLVVEQDERCSLCLLVDESFELGGFKTMRRFEVTRVLNDRLQESLRHPMPRMGGHSKQWA</sequence>
<organism evidence="3 4">
    <name type="scientific">Aliidiomarina halalkaliphila</name>
    <dbReference type="NCBI Taxonomy" id="2593535"/>
    <lineage>
        <taxon>Bacteria</taxon>
        <taxon>Pseudomonadati</taxon>
        <taxon>Pseudomonadota</taxon>
        <taxon>Gammaproteobacteria</taxon>
        <taxon>Alteromonadales</taxon>
        <taxon>Idiomarinaceae</taxon>
        <taxon>Aliidiomarina</taxon>
    </lineage>
</organism>
<reference evidence="3 4" key="1">
    <citation type="submission" date="2019-07" db="EMBL/GenBank/DDBJ databases">
        <authorList>
            <person name="Yang M."/>
            <person name="Zhao D."/>
            <person name="Xiang H."/>
        </authorList>
    </citation>
    <scope>NUCLEOTIDE SEQUENCE [LARGE SCALE GENOMIC DNA]</scope>
    <source>
        <strain evidence="3 4">IM1326</strain>
    </source>
</reference>
<dbReference type="RefSeq" id="WP_143234153.1">
    <property type="nucleotide sequence ID" value="NZ_VJWL01000001.1"/>
</dbReference>
<keyword evidence="3" id="KW-0131">Cell cycle</keyword>
<gene>
    <name evidence="3" type="ORF">FM042_02420</name>
</gene>
<dbReference type="Proteomes" id="UP000320359">
    <property type="component" value="Unassembled WGS sequence"/>
</dbReference>
<dbReference type="InterPro" id="IPR048372">
    <property type="entry name" value="ZapC_C"/>
</dbReference>
<keyword evidence="3" id="KW-0132">Cell division</keyword>
<evidence type="ECO:0000313" key="3">
    <source>
        <dbReference type="EMBL" id="TRW49732.1"/>
    </source>
</evidence>
<accession>A0A552X3X7</accession>
<feature type="domain" description="Cell-division protein ZapC C-terminal" evidence="1">
    <location>
        <begin position="86"/>
        <end position="164"/>
    </location>
</feature>
<comment type="caution">
    <text evidence="3">The sequence shown here is derived from an EMBL/GenBank/DDBJ whole genome shotgun (WGS) entry which is preliminary data.</text>
</comment>
<keyword evidence="4" id="KW-1185">Reference proteome</keyword>
<dbReference type="OrthoDB" id="5765005at2"/>
<dbReference type="Pfam" id="PF21083">
    <property type="entry name" value="ZapC_N"/>
    <property type="match status" value="1"/>
</dbReference>
<evidence type="ECO:0000313" key="4">
    <source>
        <dbReference type="Proteomes" id="UP000320359"/>
    </source>
</evidence>
<evidence type="ECO:0000259" key="2">
    <source>
        <dbReference type="Pfam" id="PF21083"/>
    </source>
</evidence>
<proteinExistence type="predicted"/>
<dbReference type="InterPro" id="IPR048373">
    <property type="entry name" value="ZapC_N"/>
</dbReference>
<name>A0A552X3X7_9GAMM</name>
<dbReference type="EMBL" id="VJWL01000001">
    <property type="protein sequence ID" value="TRW49732.1"/>
    <property type="molecule type" value="Genomic_DNA"/>
</dbReference>